<organism evidence="2 3">
    <name type="scientific">Cetraspora pellucida</name>
    <dbReference type="NCBI Taxonomy" id="1433469"/>
    <lineage>
        <taxon>Eukaryota</taxon>
        <taxon>Fungi</taxon>
        <taxon>Fungi incertae sedis</taxon>
        <taxon>Mucoromycota</taxon>
        <taxon>Glomeromycotina</taxon>
        <taxon>Glomeromycetes</taxon>
        <taxon>Diversisporales</taxon>
        <taxon>Gigasporaceae</taxon>
        <taxon>Cetraspora</taxon>
    </lineage>
</organism>
<name>A0A9N9JH13_9GLOM</name>
<evidence type="ECO:0000256" key="1">
    <source>
        <dbReference type="SAM" id="MobiDB-lite"/>
    </source>
</evidence>
<dbReference type="EMBL" id="CAJVQA010024354">
    <property type="protein sequence ID" value="CAG8782037.1"/>
    <property type="molecule type" value="Genomic_DNA"/>
</dbReference>
<gene>
    <name evidence="2" type="ORF">CPELLU_LOCUS16447</name>
</gene>
<dbReference type="OrthoDB" id="2423583at2759"/>
<dbReference type="AlphaFoldDB" id="A0A9N9JH13"/>
<feature type="compositionally biased region" description="Low complexity" evidence="1">
    <location>
        <begin position="1"/>
        <end position="15"/>
    </location>
</feature>
<feature type="region of interest" description="Disordered" evidence="1">
    <location>
        <begin position="1"/>
        <end position="27"/>
    </location>
</feature>
<evidence type="ECO:0000313" key="3">
    <source>
        <dbReference type="Proteomes" id="UP000789759"/>
    </source>
</evidence>
<feature type="non-terminal residue" evidence="2">
    <location>
        <position position="1"/>
    </location>
</feature>
<reference evidence="2" key="1">
    <citation type="submission" date="2021-06" db="EMBL/GenBank/DDBJ databases">
        <authorList>
            <person name="Kallberg Y."/>
            <person name="Tangrot J."/>
            <person name="Rosling A."/>
        </authorList>
    </citation>
    <scope>NUCLEOTIDE SEQUENCE</scope>
    <source>
        <strain evidence="2">FL966</strain>
    </source>
</reference>
<evidence type="ECO:0000313" key="2">
    <source>
        <dbReference type="EMBL" id="CAG8782037.1"/>
    </source>
</evidence>
<accession>A0A9N9JH13</accession>
<dbReference type="Proteomes" id="UP000789759">
    <property type="component" value="Unassembled WGS sequence"/>
</dbReference>
<protein>
    <submittedName>
        <fullName evidence="2">9793_t:CDS:1</fullName>
    </submittedName>
</protein>
<keyword evidence="3" id="KW-1185">Reference proteome</keyword>
<proteinExistence type="predicted"/>
<sequence length="68" mass="8044">MSSSNNEESTSTFSFEKPSSNKQQKKKKAQLVFKKVEALVKIYWYYTTYAKEVISYINYKLTLEDVLF</sequence>
<comment type="caution">
    <text evidence="2">The sequence shown here is derived from an EMBL/GenBank/DDBJ whole genome shotgun (WGS) entry which is preliminary data.</text>
</comment>